<reference evidence="2" key="1">
    <citation type="journal article" date="2014" name="Front. Microbiol.">
        <title>High frequency of phylogenetically diverse reductive dehalogenase-homologous genes in deep subseafloor sedimentary metagenomes.</title>
        <authorList>
            <person name="Kawai M."/>
            <person name="Futagami T."/>
            <person name="Toyoda A."/>
            <person name="Takaki Y."/>
            <person name="Nishi S."/>
            <person name="Hori S."/>
            <person name="Arai W."/>
            <person name="Tsubouchi T."/>
            <person name="Morono Y."/>
            <person name="Uchiyama I."/>
            <person name="Ito T."/>
            <person name="Fujiyama A."/>
            <person name="Inagaki F."/>
            <person name="Takami H."/>
        </authorList>
    </citation>
    <scope>NUCLEOTIDE SEQUENCE</scope>
    <source>
        <strain evidence="2">Expedition CK06-06</strain>
    </source>
</reference>
<evidence type="ECO:0008006" key="3">
    <source>
        <dbReference type="Google" id="ProtNLM"/>
    </source>
</evidence>
<feature type="non-terminal residue" evidence="2">
    <location>
        <position position="1"/>
    </location>
</feature>
<keyword evidence="1" id="KW-0472">Membrane</keyword>
<keyword evidence="1" id="KW-1133">Transmembrane helix</keyword>
<protein>
    <recommendedName>
        <fullName evidence="3">SNARE associated Golgi protein</fullName>
    </recommendedName>
</protein>
<feature type="transmembrane region" description="Helical" evidence="1">
    <location>
        <begin position="54"/>
        <end position="73"/>
    </location>
</feature>
<organism evidence="2">
    <name type="scientific">marine sediment metagenome</name>
    <dbReference type="NCBI Taxonomy" id="412755"/>
    <lineage>
        <taxon>unclassified sequences</taxon>
        <taxon>metagenomes</taxon>
        <taxon>ecological metagenomes</taxon>
    </lineage>
</organism>
<evidence type="ECO:0000256" key="1">
    <source>
        <dbReference type="SAM" id="Phobius"/>
    </source>
</evidence>
<evidence type="ECO:0000313" key="2">
    <source>
        <dbReference type="EMBL" id="GAI14587.1"/>
    </source>
</evidence>
<feature type="transmembrane region" description="Helical" evidence="1">
    <location>
        <begin position="21"/>
        <end position="42"/>
    </location>
</feature>
<dbReference type="EMBL" id="BARV01006566">
    <property type="protein sequence ID" value="GAI14587.1"/>
    <property type="molecule type" value="Genomic_DNA"/>
</dbReference>
<comment type="caution">
    <text evidence="2">The sequence shown here is derived from an EMBL/GenBank/DDBJ whole genome shotgun (WGS) entry which is preliminary data.</text>
</comment>
<name>X1L5H3_9ZZZZ</name>
<keyword evidence="1" id="KW-0812">Transmembrane</keyword>
<accession>X1L5H3</accession>
<sequence>PKVKAYTEKKLNNYIDFISKWGGAFIIIAALFPFTPFSLVVISITMLKYPFKQFLLFALARLVRFVIQGVLFFDILNMDTWLI</sequence>
<proteinExistence type="predicted"/>
<dbReference type="AlphaFoldDB" id="X1L5H3"/>
<gene>
    <name evidence="2" type="ORF">S06H3_13445</name>
</gene>